<dbReference type="InterPro" id="IPR010753">
    <property type="entry name" value="DUF1330"/>
</dbReference>
<dbReference type="Gene3D" id="3.30.70.100">
    <property type="match status" value="1"/>
</dbReference>
<organism evidence="3 4">
    <name type="scientific">Bradyrhizobium erythrophlei</name>
    <dbReference type="NCBI Taxonomy" id="1437360"/>
    <lineage>
        <taxon>Bacteria</taxon>
        <taxon>Pseudomonadati</taxon>
        <taxon>Pseudomonadota</taxon>
        <taxon>Alphaproteobacteria</taxon>
        <taxon>Hyphomicrobiales</taxon>
        <taxon>Nitrobacteraceae</taxon>
        <taxon>Bradyrhizobium</taxon>
    </lineage>
</organism>
<name>A0A1M7UGT0_9BRAD</name>
<dbReference type="InterPro" id="IPR011008">
    <property type="entry name" value="Dimeric_a/b-barrel"/>
</dbReference>
<dbReference type="AlphaFoldDB" id="A0A1M7UGT0"/>
<dbReference type="PANTHER" id="PTHR41521:SF4">
    <property type="entry name" value="BLR0684 PROTEIN"/>
    <property type="match status" value="1"/>
</dbReference>
<dbReference type="SUPFAM" id="SSF54909">
    <property type="entry name" value="Dimeric alpha+beta barrel"/>
    <property type="match status" value="1"/>
</dbReference>
<feature type="domain" description="DUF1330" evidence="2">
    <location>
        <begin position="34"/>
        <end position="126"/>
    </location>
</feature>
<dbReference type="PANTHER" id="PTHR41521">
    <property type="match status" value="1"/>
</dbReference>
<evidence type="ECO:0000313" key="4">
    <source>
        <dbReference type="Proteomes" id="UP000184096"/>
    </source>
</evidence>
<dbReference type="Proteomes" id="UP000184096">
    <property type="component" value="Chromosome I"/>
</dbReference>
<keyword evidence="1" id="KW-0732">Signal</keyword>
<dbReference type="Pfam" id="PF07045">
    <property type="entry name" value="DUF1330"/>
    <property type="match status" value="1"/>
</dbReference>
<protein>
    <submittedName>
        <fullName evidence="3">Uncharacterized conserved protein, DUF1330 family</fullName>
    </submittedName>
</protein>
<evidence type="ECO:0000259" key="2">
    <source>
        <dbReference type="Pfam" id="PF07045"/>
    </source>
</evidence>
<evidence type="ECO:0000256" key="1">
    <source>
        <dbReference type="SAM" id="SignalP"/>
    </source>
</evidence>
<evidence type="ECO:0000313" key="3">
    <source>
        <dbReference type="EMBL" id="SHN82198.1"/>
    </source>
</evidence>
<dbReference type="EMBL" id="LT670849">
    <property type="protein sequence ID" value="SHN82198.1"/>
    <property type="molecule type" value="Genomic_DNA"/>
</dbReference>
<feature type="signal peptide" evidence="1">
    <location>
        <begin position="1"/>
        <end position="19"/>
    </location>
</feature>
<reference evidence="4" key="1">
    <citation type="submission" date="2016-11" db="EMBL/GenBank/DDBJ databases">
        <authorList>
            <person name="Varghese N."/>
            <person name="Submissions S."/>
        </authorList>
    </citation>
    <scope>NUCLEOTIDE SEQUENCE [LARGE SCALE GENOMIC DNA]</scope>
    <source>
        <strain evidence="4">GAS401</strain>
    </source>
</reference>
<sequence length="128" mass="14234">MKHLLVTTTALMLASFALGAFTVQRVGAQVKPPVYFVVENEISDVQGYLKEYAGRARDMIKANGGRYIAAGDATTFVGEPPKSRVAIFVFDDLQQIQTWLNSPEYKELKKVGDKYAKYRNYAVPGVPQ</sequence>
<dbReference type="RefSeq" id="WP_172806081.1">
    <property type="nucleotide sequence ID" value="NZ_LT670849.1"/>
</dbReference>
<keyword evidence="4" id="KW-1185">Reference proteome</keyword>
<proteinExistence type="predicted"/>
<accession>A0A1M7UGT0</accession>
<feature type="chain" id="PRO_5009929676" evidence="1">
    <location>
        <begin position="20"/>
        <end position="128"/>
    </location>
</feature>
<gene>
    <name evidence="3" type="ORF">SAMN05444170_5039</name>
</gene>